<dbReference type="OrthoDB" id="8955at10239"/>
<dbReference type="Gene3D" id="3.30.200.20">
    <property type="entry name" value="Phosphorylase Kinase, domain 1"/>
    <property type="match status" value="1"/>
</dbReference>
<evidence type="ECO:0000256" key="2">
    <source>
        <dbReference type="ARBA" id="ARBA00022553"/>
    </source>
</evidence>
<reference evidence="9 10" key="1">
    <citation type="journal article" date="2015" name="J. Virol.">
        <title>Salmon gill poxvirus, the deepest representative of the Chordopoxvirinae.</title>
        <authorList>
            <person name="Gjessing M.C."/>
            <person name="Yutin N."/>
            <person name="Tengs T."/>
            <person name="Senkevich T."/>
            <person name="Koonin E.V."/>
            <person name="Ronning H.P."/>
            <person name="Alarson M."/>
            <person name="Ylving S."/>
            <person name="Lie K.-I."/>
            <person name="Saure B."/>
            <person name="Tran L."/>
            <person name="Moss B."/>
            <person name="Dale O.B."/>
        </authorList>
    </citation>
    <scope>NUCLEOTIDE SEQUENCE [LARGE SCALE GENOMIC DNA]</scope>
    <source>
        <strain evidence="9">2012-04-F277-L3G</strain>
    </source>
</reference>
<protein>
    <submittedName>
        <fullName evidence="9">Serine/threonine protein kinase probable eukaryotic origin</fullName>
    </submittedName>
</protein>
<dbReference type="GO" id="GO:0005524">
    <property type="term" value="F:ATP binding"/>
    <property type="evidence" value="ECO:0007669"/>
    <property type="project" value="UniProtKB-UniRule"/>
</dbReference>
<dbReference type="Proteomes" id="UP000105007">
    <property type="component" value="Segment"/>
</dbReference>
<keyword evidence="2" id="KW-0597">Phosphoprotein</keyword>
<dbReference type="KEGG" id="vg:25392210"/>
<gene>
    <name evidence="9" type="ORF">SGPV043</name>
</gene>
<dbReference type="GO" id="GO:0004674">
    <property type="term" value="F:protein serine/threonine kinase activity"/>
    <property type="evidence" value="ECO:0007669"/>
    <property type="project" value="UniProtKB-KW"/>
</dbReference>
<keyword evidence="6 7" id="KW-0067">ATP-binding</keyword>
<dbReference type="InterPro" id="IPR011009">
    <property type="entry name" value="Kinase-like_dom_sf"/>
</dbReference>
<dbReference type="GeneID" id="25392210"/>
<keyword evidence="1 9" id="KW-0723">Serine/threonine-protein kinase</keyword>
<dbReference type="PROSITE" id="PS00107">
    <property type="entry name" value="PROTEIN_KINASE_ATP"/>
    <property type="match status" value="1"/>
</dbReference>
<evidence type="ECO:0000256" key="3">
    <source>
        <dbReference type="ARBA" id="ARBA00022679"/>
    </source>
</evidence>
<dbReference type="InterPro" id="IPR017441">
    <property type="entry name" value="Protein_kinase_ATP_BS"/>
</dbReference>
<proteinExistence type="predicted"/>
<dbReference type="InterPro" id="IPR008271">
    <property type="entry name" value="Ser/Thr_kinase_AS"/>
</dbReference>
<dbReference type="EMBL" id="KT159937">
    <property type="protein sequence ID" value="AKR04167.1"/>
    <property type="molecule type" value="Genomic_DNA"/>
</dbReference>
<dbReference type="SMART" id="SM00220">
    <property type="entry name" value="S_TKc"/>
    <property type="match status" value="1"/>
</dbReference>
<dbReference type="PANTHER" id="PTHR24351">
    <property type="entry name" value="RIBOSOMAL PROTEIN S6 KINASE"/>
    <property type="match status" value="1"/>
</dbReference>
<evidence type="ECO:0000256" key="7">
    <source>
        <dbReference type="PROSITE-ProRule" id="PRU10141"/>
    </source>
</evidence>
<dbReference type="InterPro" id="IPR000719">
    <property type="entry name" value="Prot_kinase_dom"/>
</dbReference>
<name>A0A0H4Y184_9POXV</name>
<keyword evidence="5 9" id="KW-0418">Kinase</keyword>
<dbReference type="Gene3D" id="1.10.510.10">
    <property type="entry name" value="Transferase(Phosphotransferase) domain 1"/>
    <property type="match status" value="1"/>
</dbReference>
<evidence type="ECO:0000256" key="6">
    <source>
        <dbReference type="ARBA" id="ARBA00022840"/>
    </source>
</evidence>
<dbReference type="PROSITE" id="PS00108">
    <property type="entry name" value="PROTEIN_KINASE_ST"/>
    <property type="match status" value="1"/>
</dbReference>
<dbReference type="InterPro" id="IPR045270">
    <property type="entry name" value="STKc_AGC"/>
</dbReference>
<evidence type="ECO:0000313" key="10">
    <source>
        <dbReference type="Proteomes" id="UP000105007"/>
    </source>
</evidence>
<dbReference type="SUPFAM" id="SSF56112">
    <property type="entry name" value="Protein kinase-like (PK-like)"/>
    <property type="match status" value="1"/>
</dbReference>
<dbReference type="CDD" id="cd05123">
    <property type="entry name" value="STKc_AGC"/>
    <property type="match status" value="1"/>
</dbReference>
<dbReference type="PROSITE" id="PS50011">
    <property type="entry name" value="PROTEIN_KINASE_DOM"/>
    <property type="match status" value="1"/>
</dbReference>
<evidence type="ECO:0000256" key="5">
    <source>
        <dbReference type="ARBA" id="ARBA00022777"/>
    </source>
</evidence>
<evidence type="ECO:0000256" key="1">
    <source>
        <dbReference type="ARBA" id="ARBA00022527"/>
    </source>
</evidence>
<organism evidence="9 10">
    <name type="scientific">Salmon gill poxvirus</name>
    <dbReference type="NCBI Taxonomy" id="1680908"/>
    <lineage>
        <taxon>Viruses</taxon>
        <taxon>Varidnaviria</taxon>
        <taxon>Bamfordvirae</taxon>
        <taxon>Nucleocytoviricota</taxon>
        <taxon>Pokkesviricetes</taxon>
        <taxon>Chitovirales</taxon>
        <taxon>Poxviridae</taxon>
        <taxon>Chordopoxvirinae</taxon>
        <taxon>Salmonpoxvirus</taxon>
        <taxon>Salmonpoxvirus gillpox</taxon>
        <taxon>Salmon gillpox virus</taxon>
    </lineage>
</organism>
<feature type="domain" description="Protein kinase" evidence="8">
    <location>
        <begin position="3"/>
        <end position="252"/>
    </location>
</feature>
<evidence type="ECO:0000313" key="9">
    <source>
        <dbReference type="EMBL" id="AKR04167.1"/>
    </source>
</evidence>
<evidence type="ECO:0000259" key="8">
    <source>
        <dbReference type="PROSITE" id="PS50011"/>
    </source>
</evidence>
<sequence length="283" mass="32730">MEYSILRSLGHGYFGKVLLVKDKENKNFAVKIQAKGSTYREIHRLEQEANIMKNLDHHFIIKGYDFKYVNDRAWIVMEYILGKNLFEIMQKMVVCPFELSRFYLAELGMALDYLHSNKIIYRDLKPDNILININGHVKVTDFGLSKYLDTETTLGFSICGTLEYIAPEILTGVGYGFSADWWSYAVLAYELVTGVVPITVPDKLSLKQTLKQSVIKFPEFLPVVIMNFLTKCLVRNPIGRPEFNEIKKMKWMSEIDFDNLSLDTPPPLNPYTLYRCGKQLIKL</sequence>
<evidence type="ECO:0000256" key="4">
    <source>
        <dbReference type="ARBA" id="ARBA00022741"/>
    </source>
</evidence>
<keyword evidence="4 7" id="KW-0547">Nucleotide-binding</keyword>
<keyword evidence="10" id="KW-1185">Reference proteome</keyword>
<accession>A0A0H4Y184</accession>
<keyword evidence="3" id="KW-0808">Transferase</keyword>
<dbReference type="Pfam" id="PF00069">
    <property type="entry name" value="Pkinase"/>
    <property type="match status" value="1"/>
</dbReference>
<feature type="binding site" evidence="7">
    <location>
        <position position="31"/>
    </location>
    <ligand>
        <name>ATP</name>
        <dbReference type="ChEBI" id="CHEBI:30616"/>
    </ligand>
</feature>
<dbReference type="RefSeq" id="YP_009162415.1">
    <property type="nucleotide sequence ID" value="NC_027707.1"/>
</dbReference>